<dbReference type="VEuPathDB" id="FungiDB:SPSK_06943"/>
<dbReference type="PANTHER" id="PTHR40626">
    <property type="entry name" value="MIP31509P"/>
    <property type="match status" value="1"/>
</dbReference>
<gene>
    <name evidence="10" type="ORF">SPSK_06943</name>
</gene>
<dbReference type="GO" id="GO:0000981">
    <property type="term" value="F:DNA-binding transcription factor activity, RNA polymerase II-specific"/>
    <property type="evidence" value="ECO:0007669"/>
    <property type="project" value="InterPro"/>
</dbReference>
<evidence type="ECO:0000313" key="10">
    <source>
        <dbReference type="EMBL" id="KJR88149.1"/>
    </source>
</evidence>
<evidence type="ECO:0000256" key="3">
    <source>
        <dbReference type="ARBA" id="ARBA00022737"/>
    </source>
</evidence>
<dbReference type="Proteomes" id="UP000033710">
    <property type="component" value="Unassembled WGS sequence"/>
</dbReference>
<sequence length="1091" mass="116846">METSIAGPPLDAPDAMGRAGDVSSSGAATAPTTAATSTSTSTSTVPIDTQSRKDNEAKHKGFACLFCGRLFNRSDSLKRHWTTCAVRRRQALETPQVVPKTRGRKPQACDRCCRLKRACTFTDPCETCVRSKRPCVYTRAVPTASSTSSTAIAAAAAAAAVRNPAFIDTIVVGADAADAVAVGPMSTTSPASSGSASTGSASASTGTRSTTAAAATGSTSTTGFAGDADSGTQQPIDASLPLFASNEFDWILDGVDMDGVNISNVNINNINNINNVNNVNNIPGLNNINSLNNLNMDMDMGLRAPSGDLMGDFAAGMNPADAAVPPSIPMMSMPATTAMPTASAATIMPPQQPGYTQYTYLQPGANYHHMQQQQQQQQQQHEQHEQQSFQQPSALMLRLIRRPTEIDLSALCEFSFLERITRTSGLLDSFRCGSQEQRRTVAQLSQEKVIVGMGRVSASGLGHRSASGLAWSSWSPLALAAAPNDDDDDDHMHLLAKTHDIVSQIREVTLARQSLAKANRTKNNTSAGNGARSRGKAKADDGWSPAMEALCYDFFRPANIHKCLALFWSFWYPNQPAIHGPSFTPAAAPAMLLAAMVLVGACLVPDDSPSNSSNHNHLSQLLGSRGRPDQTAVPGLWFDAVEEMVFREDHDDIEETYDNDHDDNASHHFGAGDNGAEPNSHECEDNDCDHEDCTNTTTNMVLAWENSTHTVQRSAQLARLQAGFLVCLYQTWNGTPRAKRRARQDRYSSVIGLARDIGCSSATLRPVRTDSREAFDWPEYILRESLIRTVSYIFDLDAAYALFYRHPPRMVLPELQVDLASPESCFRAETADACFAELAAWRAANAAIAGSEKGNAPITIASAVQTLCHGAISREIEQAFATLSVLNMFTIVSALYAMTFRVETSLLYTAGPSGEAALIQTGLRNWIRLWPSAYRDQELYEMHATAATMAAASTSLDTASGWPLAVGFIRHAPEYCLVAFVILARIRGGANDDGGANGTTSGNGNGNGRHTTATAATLAPDPPVVAPISNTVSNAVRSSGVPNVNSAGSDMALLNALVTEFRCRKASSYCSRMLRQFCPPDMGPERSGIAM</sequence>
<evidence type="ECO:0000256" key="1">
    <source>
        <dbReference type="ARBA" id="ARBA00004123"/>
    </source>
</evidence>
<reference evidence="10 11" key="2">
    <citation type="journal article" date="2015" name="Eukaryot. Cell">
        <title>Asexual propagation of a virulent clone complex in a human and feline outbreak of sporotrichosis.</title>
        <authorList>
            <person name="Teixeira Mde M."/>
            <person name="Rodrigues A.M."/>
            <person name="Tsui C.K."/>
            <person name="de Almeida L.G."/>
            <person name="Van Diepeningen A.D."/>
            <person name="van den Ende B.G."/>
            <person name="Fernandes G.F."/>
            <person name="Kano R."/>
            <person name="Hamelin R.C."/>
            <person name="Lopes-Bezerra L.M."/>
            <person name="Vasconcelos A.T."/>
            <person name="de Hoog S."/>
            <person name="de Camargo Z.P."/>
            <person name="Felipe M.S."/>
        </authorList>
    </citation>
    <scope>NUCLEOTIDE SEQUENCE [LARGE SCALE GENOMIC DNA]</scope>
    <source>
        <strain evidence="10 11">1099-18</strain>
    </source>
</reference>
<feature type="region of interest" description="Disordered" evidence="8">
    <location>
        <begin position="1"/>
        <end position="53"/>
    </location>
</feature>
<dbReference type="PANTHER" id="PTHR40626:SF3">
    <property type="entry name" value="TRANSCRIPTION FACTOR WITH C2H2 AND ZN(2)-CYS(6) DNA BINDING DOMAIN (EUROFUNG)-RELATED"/>
    <property type="match status" value="1"/>
</dbReference>
<feature type="compositionally biased region" description="Low complexity" evidence="8">
    <location>
        <begin position="1008"/>
        <end position="1019"/>
    </location>
</feature>
<evidence type="ECO:0000256" key="2">
    <source>
        <dbReference type="ARBA" id="ARBA00022723"/>
    </source>
</evidence>
<comment type="subcellular location">
    <subcellularLocation>
        <location evidence="1">Nucleus</location>
    </subcellularLocation>
</comment>
<keyword evidence="4 7" id="KW-0863">Zinc-finger</keyword>
<dbReference type="InterPro" id="IPR036864">
    <property type="entry name" value="Zn2-C6_fun-type_DNA-bd_sf"/>
</dbReference>
<name>A0A0F2MGF9_SPOSC</name>
<feature type="region of interest" description="Disordered" evidence="8">
    <location>
        <begin position="655"/>
        <end position="687"/>
    </location>
</feature>
<feature type="compositionally biased region" description="Low complexity" evidence="8">
    <location>
        <begin position="23"/>
        <end position="44"/>
    </location>
</feature>
<dbReference type="EMBL" id="AXCR01000004">
    <property type="protein sequence ID" value="KJR88149.1"/>
    <property type="molecule type" value="Genomic_DNA"/>
</dbReference>
<dbReference type="SUPFAM" id="SSF57701">
    <property type="entry name" value="Zn2/Cys6 DNA-binding domain"/>
    <property type="match status" value="1"/>
</dbReference>
<evidence type="ECO:0000259" key="9">
    <source>
        <dbReference type="PROSITE" id="PS50157"/>
    </source>
</evidence>
<feature type="region of interest" description="Disordered" evidence="8">
    <location>
        <begin position="367"/>
        <end position="390"/>
    </location>
</feature>
<dbReference type="GeneID" id="27668890"/>
<feature type="compositionally biased region" description="Gly residues" evidence="8">
    <location>
        <begin position="992"/>
        <end position="1007"/>
    </location>
</feature>
<dbReference type="InterPro" id="IPR013087">
    <property type="entry name" value="Znf_C2H2_type"/>
</dbReference>
<dbReference type="OrthoDB" id="3945418at2759"/>
<keyword evidence="2" id="KW-0479">Metal-binding</keyword>
<feature type="compositionally biased region" description="Low complexity" evidence="8">
    <location>
        <begin position="371"/>
        <end position="390"/>
    </location>
</feature>
<protein>
    <recommendedName>
        <fullName evidence="9">C2H2-type domain-containing protein</fullName>
    </recommendedName>
</protein>
<evidence type="ECO:0000256" key="8">
    <source>
        <dbReference type="SAM" id="MobiDB-lite"/>
    </source>
</evidence>
<proteinExistence type="predicted"/>
<dbReference type="RefSeq" id="XP_016590825.1">
    <property type="nucleotide sequence ID" value="XM_016733613.1"/>
</dbReference>
<dbReference type="KEGG" id="ssck:SPSK_06943"/>
<evidence type="ECO:0000256" key="6">
    <source>
        <dbReference type="ARBA" id="ARBA00023242"/>
    </source>
</evidence>
<dbReference type="GO" id="GO:0006351">
    <property type="term" value="P:DNA-templated transcription"/>
    <property type="evidence" value="ECO:0007669"/>
    <property type="project" value="InterPro"/>
</dbReference>
<feature type="compositionally biased region" description="Low complexity" evidence="8">
    <location>
        <begin position="183"/>
        <end position="226"/>
    </location>
</feature>
<dbReference type="InterPro" id="IPR001138">
    <property type="entry name" value="Zn2Cys6_DnaBD"/>
</dbReference>
<feature type="region of interest" description="Disordered" evidence="8">
    <location>
        <begin position="609"/>
        <end position="629"/>
    </location>
</feature>
<dbReference type="SMART" id="SM00066">
    <property type="entry name" value="GAL4"/>
    <property type="match status" value="1"/>
</dbReference>
<dbReference type="InterPro" id="IPR051059">
    <property type="entry name" value="VerF-like"/>
</dbReference>
<dbReference type="InterPro" id="IPR007219">
    <property type="entry name" value="XnlR_reg_dom"/>
</dbReference>
<accession>A0A0F2MGF9</accession>
<evidence type="ECO:0000256" key="7">
    <source>
        <dbReference type="PROSITE-ProRule" id="PRU00042"/>
    </source>
</evidence>
<dbReference type="GO" id="GO:0000785">
    <property type="term" value="C:chromatin"/>
    <property type="evidence" value="ECO:0007669"/>
    <property type="project" value="TreeGrafter"/>
</dbReference>
<keyword evidence="5" id="KW-0862">Zinc</keyword>
<dbReference type="AlphaFoldDB" id="A0A0F2MGF9"/>
<dbReference type="GO" id="GO:0008270">
    <property type="term" value="F:zinc ion binding"/>
    <property type="evidence" value="ECO:0007669"/>
    <property type="project" value="UniProtKB-KW"/>
</dbReference>
<dbReference type="PROSITE" id="PS50157">
    <property type="entry name" value="ZINC_FINGER_C2H2_2"/>
    <property type="match status" value="1"/>
</dbReference>
<feature type="region of interest" description="Disordered" evidence="8">
    <location>
        <begin position="183"/>
        <end position="231"/>
    </location>
</feature>
<dbReference type="Pfam" id="PF04082">
    <property type="entry name" value="Fungal_trans"/>
    <property type="match status" value="1"/>
</dbReference>
<dbReference type="GO" id="GO:0005634">
    <property type="term" value="C:nucleus"/>
    <property type="evidence" value="ECO:0007669"/>
    <property type="project" value="UniProtKB-SubCell"/>
</dbReference>
<evidence type="ECO:0000313" key="11">
    <source>
        <dbReference type="Proteomes" id="UP000033710"/>
    </source>
</evidence>
<feature type="region of interest" description="Disordered" evidence="8">
    <location>
        <begin position="518"/>
        <end position="541"/>
    </location>
</feature>
<feature type="domain" description="C2H2-type" evidence="9">
    <location>
        <begin position="62"/>
        <end position="80"/>
    </location>
</feature>
<dbReference type="GO" id="GO:0000978">
    <property type="term" value="F:RNA polymerase II cis-regulatory region sequence-specific DNA binding"/>
    <property type="evidence" value="ECO:0007669"/>
    <property type="project" value="InterPro"/>
</dbReference>
<feature type="region of interest" description="Disordered" evidence="8">
    <location>
        <begin position="992"/>
        <end position="1020"/>
    </location>
</feature>
<keyword evidence="6" id="KW-0539">Nucleus</keyword>
<keyword evidence="3" id="KW-0677">Repeat</keyword>
<feature type="compositionally biased region" description="Low complexity" evidence="8">
    <location>
        <begin position="609"/>
        <end position="624"/>
    </location>
</feature>
<organism evidence="10 11">
    <name type="scientific">Sporothrix schenckii 1099-18</name>
    <dbReference type="NCBI Taxonomy" id="1397361"/>
    <lineage>
        <taxon>Eukaryota</taxon>
        <taxon>Fungi</taxon>
        <taxon>Dikarya</taxon>
        <taxon>Ascomycota</taxon>
        <taxon>Pezizomycotina</taxon>
        <taxon>Sordariomycetes</taxon>
        <taxon>Sordariomycetidae</taxon>
        <taxon>Ophiostomatales</taxon>
        <taxon>Ophiostomataceae</taxon>
        <taxon>Sporothrix</taxon>
    </lineage>
</organism>
<evidence type="ECO:0000256" key="4">
    <source>
        <dbReference type="ARBA" id="ARBA00022771"/>
    </source>
</evidence>
<dbReference type="CDD" id="cd00067">
    <property type="entry name" value="GAL4"/>
    <property type="match status" value="1"/>
</dbReference>
<evidence type="ECO:0000256" key="5">
    <source>
        <dbReference type="ARBA" id="ARBA00022833"/>
    </source>
</evidence>
<comment type="caution">
    <text evidence="10">The sequence shown here is derived from an EMBL/GenBank/DDBJ whole genome shotgun (WGS) entry which is preliminary data.</text>
</comment>
<reference evidence="10 11" key="1">
    <citation type="journal article" date="2014" name="BMC Genomics">
        <title>Comparative genomics of the major fungal agents of human and animal Sporotrichosis: Sporothrix schenckii and Sporothrix brasiliensis.</title>
        <authorList>
            <person name="Teixeira M.M."/>
            <person name="de Almeida L.G."/>
            <person name="Kubitschek-Barreira P."/>
            <person name="Alves F.L."/>
            <person name="Kioshima E.S."/>
            <person name="Abadio A.K."/>
            <person name="Fernandes L."/>
            <person name="Derengowski L.S."/>
            <person name="Ferreira K.S."/>
            <person name="Souza R.C."/>
            <person name="Ruiz J.C."/>
            <person name="de Andrade N.C."/>
            <person name="Paes H.C."/>
            <person name="Nicola A.M."/>
            <person name="Albuquerque P."/>
            <person name="Gerber A.L."/>
            <person name="Martins V.P."/>
            <person name="Peconick L.D."/>
            <person name="Neto A.V."/>
            <person name="Chaucanez C.B."/>
            <person name="Silva P.A."/>
            <person name="Cunha O.L."/>
            <person name="de Oliveira F.F."/>
            <person name="dos Santos T.C."/>
            <person name="Barros A.L."/>
            <person name="Soares M.A."/>
            <person name="de Oliveira L.M."/>
            <person name="Marini M.M."/>
            <person name="Villalobos-Duno H."/>
            <person name="Cunha M.M."/>
            <person name="de Hoog S."/>
            <person name="da Silveira J.F."/>
            <person name="Henrissat B."/>
            <person name="Nino-Vega G.A."/>
            <person name="Cisalpino P.S."/>
            <person name="Mora-Montes H.M."/>
            <person name="Almeida S.R."/>
            <person name="Stajich J.E."/>
            <person name="Lopes-Bezerra L.M."/>
            <person name="Vasconcelos A.T."/>
            <person name="Felipe M.S."/>
        </authorList>
    </citation>
    <scope>NUCLEOTIDE SEQUENCE [LARGE SCALE GENOMIC DNA]</scope>
    <source>
        <strain evidence="10 11">1099-18</strain>
    </source>
</reference>